<sequence length="50" mass="5613">MIILDKLLRSGQNHFAESGETTFSQIQLLNLFQTITSPNYPTITSPVFSI</sequence>
<reference evidence="1" key="2">
    <citation type="journal article" date="2015" name="Data Brief">
        <title>Shoot transcriptome of the giant reed, Arundo donax.</title>
        <authorList>
            <person name="Barrero R.A."/>
            <person name="Guerrero F.D."/>
            <person name="Moolhuijzen P."/>
            <person name="Goolsby J.A."/>
            <person name="Tidwell J."/>
            <person name="Bellgard S.E."/>
            <person name="Bellgard M.I."/>
        </authorList>
    </citation>
    <scope>NUCLEOTIDE SEQUENCE</scope>
    <source>
        <tissue evidence="1">Shoot tissue taken approximately 20 cm above the soil surface</tissue>
    </source>
</reference>
<proteinExistence type="predicted"/>
<protein>
    <submittedName>
        <fullName evidence="1">Uncharacterized protein</fullName>
    </submittedName>
</protein>
<dbReference type="EMBL" id="GBRH01197218">
    <property type="protein sequence ID" value="JAE00678.1"/>
    <property type="molecule type" value="Transcribed_RNA"/>
</dbReference>
<organism evidence="1">
    <name type="scientific">Arundo donax</name>
    <name type="common">Giant reed</name>
    <name type="synonym">Donax arundinaceus</name>
    <dbReference type="NCBI Taxonomy" id="35708"/>
    <lineage>
        <taxon>Eukaryota</taxon>
        <taxon>Viridiplantae</taxon>
        <taxon>Streptophyta</taxon>
        <taxon>Embryophyta</taxon>
        <taxon>Tracheophyta</taxon>
        <taxon>Spermatophyta</taxon>
        <taxon>Magnoliopsida</taxon>
        <taxon>Liliopsida</taxon>
        <taxon>Poales</taxon>
        <taxon>Poaceae</taxon>
        <taxon>PACMAD clade</taxon>
        <taxon>Arundinoideae</taxon>
        <taxon>Arundineae</taxon>
        <taxon>Arundo</taxon>
    </lineage>
</organism>
<accession>A0A0A9EXC3</accession>
<evidence type="ECO:0000313" key="1">
    <source>
        <dbReference type="EMBL" id="JAE00678.1"/>
    </source>
</evidence>
<name>A0A0A9EXC3_ARUDO</name>
<reference evidence="1" key="1">
    <citation type="submission" date="2014-09" db="EMBL/GenBank/DDBJ databases">
        <authorList>
            <person name="Magalhaes I.L.F."/>
            <person name="Oliveira U."/>
            <person name="Santos F.R."/>
            <person name="Vidigal T.H.D.A."/>
            <person name="Brescovit A.D."/>
            <person name="Santos A.J."/>
        </authorList>
    </citation>
    <scope>NUCLEOTIDE SEQUENCE</scope>
    <source>
        <tissue evidence="1">Shoot tissue taken approximately 20 cm above the soil surface</tissue>
    </source>
</reference>
<dbReference type="AlphaFoldDB" id="A0A0A9EXC3"/>